<comment type="similarity">
    <text evidence="1">Belongs to the histone deacetylase family. HD type 1 subfamily.</text>
</comment>
<dbReference type="PANTHER" id="PTHR10625">
    <property type="entry name" value="HISTONE DEACETYLASE HDAC1-RELATED"/>
    <property type="match status" value="1"/>
</dbReference>
<proteinExistence type="inferred from homology"/>
<feature type="region of interest" description="Disordered" evidence="5">
    <location>
        <begin position="1"/>
        <end position="21"/>
    </location>
</feature>
<dbReference type="PRINTS" id="PR01271">
    <property type="entry name" value="HISDACETLASE"/>
</dbReference>
<dbReference type="PANTHER" id="PTHR10625:SF10">
    <property type="entry name" value="HISTONE DEACETYLASE HDAC1"/>
    <property type="match status" value="1"/>
</dbReference>
<organism evidence="7 8">
    <name type="scientific">Gracilariopsis chorda</name>
    <dbReference type="NCBI Taxonomy" id="448386"/>
    <lineage>
        <taxon>Eukaryota</taxon>
        <taxon>Rhodophyta</taxon>
        <taxon>Florideophyceae</taxon>
        <taxon>Rhodymeniophycidae</taxon>
        <taxon>Gracilariales</taxon>
        <taxon>Gracilariaceae</taxon>
        <taxon>Gracilariopsis</taxon>
    </lineage>
</organism>
<dbReference type="InterPro" id="IPR023696">
    <property type="entry name" value="Ureohydrolase_dom_sf"/>
</dbReference>
<dbReference type="GO" id="GO:0000118">
    <property type="term" value="C:histone deacetylase complex"/>
    <property type="evidence" value="ECO:0007669"/>
    <property type="project" value="UniProtKB-ARBA"/>
</dbReference>
<dbReference type="OrthoDB" id="73273at2759"/>
<dbReference type="InterPro" id="IPR023801">
    <property type="entry name" value="His_deacetylse_dom"/>
</dbReference>
<keyword evidence="4" id="KW-0156">Chromatin regulator</keyword>
<dbReference type="GO" id="GO:0141221">
    <property type="term" value="F:histone deacetylase activity, hydrolytic mechanism"/>
    <property type="evidence" value="ECO:0007669"/>
    <property type="project" value="UniProtKB-EC"/>
</dbReference>
<reference evidence="7 8" key="1">
    <citation type="journal article" date="2018" name="Mol. Biol. Evol.">
        <title>Analysis of the draft genome of the red seaweed Gracilariopsis chorda provides insights into genome size evolution in Rhodophyta.</title>
        <authorList>
            <person name="Lee J."/>
            <person name="Yang E.C."/>
            <person name="Graf L."/>
            <person name="Yang J.H."/>
            <person name="Qiu H."/>
            <person name="Zel Zion U."/>
            <person name="Chan C.X."/>
            <person name="Stephens T.G."/>
            <person name="Weber A.P.M."/>
            <person name="Boo G.H."/>
            <person name="Boo S.M."/>
            <person name="Kim K.M."/>
            <person name="Shin Y."/>
            <person name="Jung M."/>
            <person name="Lee S.J."/>
            <person name="Yim H.S."/>
            <person name="Lee J.H."/>
            <person name="Bhattacharya D."/>
            <person name="Yoon H.S."/>
        </authorList>
    </citation>
    <scope>NUCLEOTIDE SEQUENCE [LARGE SCALE GENOMIC DNA]</scope>
    <source>
        <strain evidence="7 8">SKKU-2015</strain>
        <tissue evidence="7">Whole body</tissue>
    </source>
</reference>
<name>A0A2V3J3Q8_9FLOR</name>
<evidence type="ECO:0000256" key="3">
    <source>
        <dbReference type="ARBA" id="ARBA00022801"/>
    </source>
</evidence>
<keyword evidence="3" id="KW-0378">Hydrolase</keyword>
<dbReference type="InterPro" id="IPR000286">
    <property type="entry name" value="HDACs"/>
</dbReference>
<dbReference type="EMBL" id="NBIV01000009">
    <property type="protein sequence ID" value="PXF49014.1"/>
    <property type="molecule type" value="Genomic_DNA"/>
</dbReference>
<evidence type="ECO:0000256" key="4">
    <source>
        <dbReference type="ARBA" id="ARBA00022853"/>
    </source>
</evidence>
<dbReference type="Gene3D" id="3.40.800.20">
    <property type="entry name" value="Histone deacetylase domain"/>
    <property type="match status" value="1"/>
</dbReference>
<dbReference type="PRINTS" id="PR01270">
    <property type="entry name" value="HDASUPER"/>
</dbReference>
<dbReference type="EC" id="3.5.1.98" evidence="2"/>
<evidence type="ECO:0000256" key="5">
    <source>
        <dbReference type="SAM" id="MobiDB-lite"/>
    </source>
</evidence>
<dbReference type="SUPFAM" id="SSF52768">
    <property type="entry name" value="Arginase/deacetylase"/>
    <property type="match status" value="1"/>
</dbReference>
<comment type="caution">
    <text evidence="7">The sequence shown here is derived from an EMBL/GenBank/DDBJ whole genome shotgun (WGS) entry which is preliminary data.</text>
</comment>
<protein>
    <recommendedName>
        <fullName evidence="2">histone deacetylase</fullName>
        <ecNumber evidence="2">3.5.1.98</ecNumber>
    </recommendedName>
</protein>
<sequence>MSQFAGENCPDGTSVPSPHHTNQVIYVPPTHSFKSLDNLTKHGQRSSVVHSLIQSCGLESSCILEPLRIATVSEALLAHSRHYLSVLRASSLYHYPGVANYTPYSDLDIIDFRDDEERKLHLEDAGLIDDCPTFNGVWELAMLTVGGAVVASQQLIARRANVACWFDGGRHHARFDMAHGFCYLNDVVVACKILLSEPGIRRVLYIDIDVHHGDGVEESFLYNPDVTTVSFHLAQKGFYPGTGHTITPRETPPNYSVFRVPLRRGIGDDAFISIFRNMMNLVMNHHRPDVLVLQCGCDGVYGDPLGDFNLSGKAYTSCVSYLLDYNIPLLILGGGGYDTANAARVWADVLQTCIRHVSIRKGNQAVSMSINRDVPLHDDFFDLYGPDFTRDIPTGSIPDENTSESLQHIVDEVKTVLNVIPQ</sequence>
<keyword evidence="8" id="KW-1185">Reference proteome</keyword>
<dbReference type="AlphaFoldDB" id="A0A2V3J3Q8"/>
<feature type="domain" description="Histone deacetylase" evidence="6">
    <location>
        <begin position="44"/>
        <end position="352"/>
    </location>
</feature>
<dbReference type="STRING" id="448386.A0A2V3J3Q8"/>
<dbReference type="GO" id="GO:0040029">
    <property type="term" value="P:epigenetic regulation of gene expression"/>
    <property type="evidence" value="ECO:0007669"/>
    <property type="project" value="TreeGrafter"/>
</dbReference>
<dbReference type="InterPro" id="IPR003084">
    <property type="entry name" value="HDAC_I/II"/>
</dbReference>
<accession>A0A2V3J3Q8</accession>
<gene>
    <name evidence="7" type="ORF">BWQ96_01152</name>
</gene>
<evidence type="ECO:0000259" key="6">
    <source>
        <dbReference type="Pfam" id="PF00850"/>
    </source>
</evidence>
<evidence type="ECO:0000313" key="8">
    <source>
        <dbReference type="Proteomes" id="UP000247409"/>
    </source>
</evidence>
<evidence type="ECO:0000313" key="7">
    <source>
        <dbReference type="EMBL" id="PXF49014.1"/>
    </source>
</evidence>
<evidence type="ECO:0000256" key="2">
    <source>
        <dbReference type="ARBA" id="ARBA00012111"/>
    </source>
</evidence>
<dbReference type="Proteomes" id="UP000247409">
    <property type="component" value="Unassembled WGS sequence"/>
</dbReference>
<dbReference type="Pfam" id="PF00850">
    <property type="entry name" value="Hist_deacetyl"/>
    <property type="match status" value="1"/>
</dbReference>
<dbReference type="InterPro" id="IPR037138">
    <property type="entry name" value="His_deacetylse_dom_sf"/>
</dbReference>
<evidence type="ECO:0000256" key="1">
    <source>
        <dbReference type="ARBA" id="ARBA00006457"/>
    </source>
</evidence>